<dbReference type="GO" id="GO:0022857">
    <property type="term" value="F:transmembrane transporter activity"/>
    <property type="evidence" value="ECO:0007669"/>
    <property type="project" value="InterPro"/>
</dbReference>
<comment type="similarity">
    <text evidence="2">Belongs to the major facilitator superfamily.</text>
</comment>
<dbReference type="InterPro" id="IPR020846">
    <property type="entry name" value="MFS_dom"/>
</dbReference>
<proteinExistence type="inferred from homology"/>
<evidence type="ECO:0000256" key="6">
    <source>
        <dbReference type="ARBA" id="ARBA00023136"/>
    </source>
</evidence>
<feature type="transmembrane region" description="Helical" evidence="7">
    <location>
        <begin position="845"/>
        <end position="867"/>
    </location>
</feature>
<feature type="transmembrane region" description="Helical" evidence="7">
    <location>
        <begin position="873"/>
        <end position="894"/>
    </location>
</feature>
<feature type="transmembrane region" description="Helical" evidence="7">
    <location>
        <begin position="482"/>
        <end position="502"/>
    </location>
</feature>
<feature type="transmembrane region" description="Helical" evidence="7">
    <location>
        <begin position="609"/>
        <end position="634"/>
    </location>
</feature>
<gene>
    <name evidence="9" type="ORF">GTA08_BOTSDO04184</name>
</gene>
<keyword evidence="5 7" id="KW-1133">Transmembrane helix</keyword>
<dbReference type="EMBL" id="WWBZ02000022">
    <property type="protein sequence ID" value="KAF4307410.1"/>
    <property type="molecule type" value="Genomic_DNA"/>
</dbReference>
<evidence type="ECO:0000256" key="5">
    <source>
        <dbReference type="ARBA" id="ARBA00022989"/>
    </source>
</evidence>
<evidence type="ECO:0000256" key="1">
    <source>
        <dbReference type="ARBA" id="ARBA00004141"/>
    </source>
</evidence>
<name>A0A8H4ITZ9_9PEZI</name>
<dbReference type="SUPFAM" id="SSF103473">
    <property type="entry name" value="MFS general substrate transporter"/>
    <property type="match status" value="1"/>
</dbReference>
<dbReference type="FunFam" id="1.20.1250.20:FF:000171">
    <property type="entry name" value="MFS general substrate transporter"/>
    <property type="match status" value="1"/>
</dbReference>
<sequence length="902" mass="99797">MEIQQLPSPPQDDDFIFFSAVEKSRPQQNRLRKDSRKYNTGLVCTWPGCKIKTDFKRKFELQRHMLKHQHQTSFSCPVINCNRRGHEAGFYREDKLKAHLRAAHEEDDMARCPCQGCITGILPLDLLAVHASEHPWSSEAKIIASYAKDMRKCPMPKCRRWVKVSDIAGPEGHLHAQHQEAERISQAPFLRSLGYDAFTCQIICPCCIWRGPDMSALRLHIEEQHCADEIMSAEHIIMYGGAVRHLIDDLPWFMQSLHKEWPVWEKLPYELKDISFGCPGCAIVFDPTNYWVRDGHAALIGTPEILYSLALHLKSEVIMNLAFGPRAMAVKCTSWCFGGFTAQFWLNIKCLPKRFKLIDLRGPYLLRAMTQTKMDTSPEKMAESSSAKGPAAADLSADERDDAPFDAAGLDTVIPKGEVDSVYEAKARILNAAIQDIGMGWYQWQLFIVVGFGWASDNLWPIVTSLILTPITNEFNPSRPPLLSLAQNIGLLAGAMFWGFGCDIFGRRWAFNLTLGITSVFGLIAAGSPNFAAIGVFAALWSVGVGGNLPVDSAIFLEFLPGSHQYLLTILSIDWAIAQVIATLVAWPLLGNHTCQEGEECSKSKNMGWRYFVICMGGLAMIMFFIRFVCFTVYESPKYLMGKGKDEEAVRIVHEVARRNGKISDLTIEDLRACDPTRSSANIDATAAAIRRRLEKVNLTHVRALFSTKKLAFSTSIIILVWALIGLGYPLYNAFLPYIQATRGAEFGDGSTYITYRNSLIIAVLGVPGALLGGVLVELRGFGRRGTLALGTAATGAFLLASTTALDSASLLGWNCAYNFTSNVMYAVLYAYTPETFVTPHRGTGNALTATANRVFGIMAPIIAMFANLETAAPVYTSGALFIVAGLLVLLMPFETQGKASL</sequence>
<dbReference type="SMART" id="SM00355">
    <property type="entry name" value="ZnF_C2H2"/>
    <property type="match status" value="3"/>
</dbReference>
<dbReference type="PANTHER" id="PTHR23511:SF12">
    <property type="entry name" value="TRANSPORTER, PUTATIVE (AFU_ORTHOLOGUE AFUA_7G01740)-RELATED"/>
    <property type="match status" value="1"/>
</dbReference>
<keyword evidence="3" id="KW-0813">Transport</keyword>
<dbReference type="PANTHER" id="PTHR23511">
    <property type="entry name" value="SYNAPTIC VESICLE GLYCOPROTEIN 2"/>
    <property type="match status" value="1"/>
</dbReference>
<keyword evidence="6 7" id="KW-0472">Membrane</keyword>
<reference evidence="9" key="1">
    <citation type="submission" date="2020-04" db="EMBL/GenBank/DDBJ databases">
        <title>Genome Assembly and Annotation of Botryosphaeria dothidea sdau 11-99, a Latent Pathogen of Apple Fruit Ring Rot in China.</title>
        <authorList>
            <person name="Yu C."/>
            <person name="Diao Y."/>
            <person name="Lu Q."/>
            <person name="Zhao J."/>
            <person name="Cui S."/>
            <person name="Peng C."/>
            <person name="He B."/>
            <person name="Liu H."/>
        </authorList>
    </citation>
    <scope>NUCLEOTIDE SEQUENCE [LARGE SCALE GENOMIC DNA]</scope>
    <source>
        <strain evidence="9">Sdau11-99</strain>
    </source>
</reference>
<protein>
    <submittedName>
        <fullName evidence="9">Membrane transporter</fullName>
    </submittedName>
</protein>
<feature type="transmembrane region" description="Helical" evidence="7">
    <location>
        <begin position="566"/>
        <end position="589"/>
    </location>
</feature>
<dbReference type="InterPro" id="IPR011701">
    <property type="entry name" value="MFS"/>
</dbReference>
<dbReference type="Gene3D" id="3.30.160.60">
    <property type="entry name" value="Classic Zinc Finger"/>
    <property type="match status" value="1"/>
</dbReference>
<keyword evidence="4 7" id="KW-0812">Transmembrane</keyword>
<feature type="transmembrane region" description="Helical" evidence="7">
    <location>
        <begin position="812"/>
        <end position="833"/>
    </location>
</feature>
<dbReference type="InterPro" id="IPR036259">
    <property type="entry name" value="MFS_trans_sf"/>
</dbReference>
<evidence type="ECO:0000256" key="7">
    <source>
        <dbReference type="SAM" id="Phobius"/>
    </source>
</evidence>
<feature type="transmembrane region" description="Helical" evidence="7">
    <location>
        <begin position="532"/>
        <end position="559"/>
    </location>
</feature>
<dbReference type="Proteomes" id="UP000572817">
    <property type="component" value="Unassembled WGS sequence"/>
</dbReference>
<feature type="transmembrane region" description="Helical" evidence="7">
    <location>
        <begin position="509"/>
        <end position="526"/>
    </location>
</feature>
<dbReference type="CDD" id="cd17316">
    <property type="entry name" value="MFS_SV2_like"/>
    <property type="match status" value="1"/>
</dbReference>
<evidence type="ECO:0000256" key="3">
    <source>
        <dbReference type="ARBA" id="ARBA00022448"/>
    </source>
</evidence>
<dbReference type="PROSITE" id="PS50850">
    <property type="entry name" value="MFS"/>
    <property type="match status" value="1"/>
</dbReference>
<evidence type="ECO:0000313" key="10">
    <source>
        <dbReference type="Proteomes" id="UP000572817"/>
    </source>
</evidence>
<dbReference type="Pfam" id="PF07690">
    <property type="entry name" value="MFS_1"/>
    <property type="match status" value="1"/>
</dbReference>
<evidence type="ECO:0000259" key="8">
    <source>
        <dbReference type="PROSITE" id="PS50850"/>
    </source>
</evidence>
<comment type="caution">
    <text evidence="9">The sequence shown here is derived from an EMBL/GenBank/DDBJ whole genome shotgun (WGS) entry which is preliminary data.</text>
</comment>
<keyword evidence="10" id="KW-1185">Reference proteome</keyword>
<organism evidence="9 10">
    <name type="scientific">Botryosphaeria dothidea</name>
    <dbReference type="NCBI Taxonomy" id="55169"/>
    <lineage>
        <taxon>Eukaryota</taxon>
        <taxon>Fungi</taxon>
        <taxon>Dikarya</taxon>
        <taxon>Ascomycota</taxon>
        <taxon>Pezizomycotina</taxon>
        <taxon>Dothideomycetes</taxon>
        <taxon>Dothideomycetes incertae sedis</taxon>
        <taxon>Botryosphaeriales</taxon>
        <taxon>Botryosphaeriaceae</taxon>
        <taxon>Botryosphaeria</taxon>
    </lineage>
</organism>
<dbReference type="InterPro" id="IPR013087">
    <property type="entry name" value="Znf_C2H2_type"/>
</dbReference>
<feature type="transmembrane region" description="Helical" evidence="7">
    <location>
        <begin position="711"/>
        <end position="732"/>
    </location>
</feature>
<evidence type="ECO:0000256" key="2">
    <source>
        <dbReference type="ARBA" id="ARBA00008335"/>
    </source>
</evidence>
<feature type="transmembrane region" description="Helical" evidence="7">
    <location>
        <begin position="760"/>
        <end position="779"/>
    </location>
</feature>
<dbReference type="OrthoDB" id="4139357at2759"/>
<feature type="domain" description="Major facilitator superfamily (MFS) profile" evidence="8">
    <location>
        <begin position="446"/>
        <end position="897"/>
    </location>
</feature>
<evidence type="ECO:0000313" key="9">
    <source>
        <dbReference type="EMBL" id="KAF4307410.1"/>
    </source>
</evidence>
<dbReference type="Gene3D" id="1.20.1250.20">
    <property type="entry name" value="MFS general substrate transporter like domains"/>
    <property type="match status" value="1"/>
</dbReference>
<dbReference type="GO" id="GO:0016020">
    <property type="term" value="C:membrane"/>
    <property type="evidence" value="ECO:0007669"/>
    <property type="project" value="UniProtKB-SubCell"/>
</dbReference>
<feature type="transmembrane region" description="Helical" evidence="7">
    <location>
        <begin position="786"/>
        <end position="806"/>
    </location>
</feature>
<evidence type="ECO:0000256" key="4">
    <source>
        <dbReference type="ARBA" id="ARBA00022692"/>
    </source>
</evidence>
<accession>A0A8H4ITZ9</accession>
<dbReference type="AlphaFoldDB" id="A0A8H4ITZ9"/>
<comment type="subcellular location">
    <subcellularLocation>
        <location evidence="1">Membrane</location>
        <topology evidence="1">Multi-pass membrane protein</topology>
    </subcellularLocation>
</comment>